<name>A0A6I4NYE9_9MICO</name>
<keyword evidence="3" id="KW-1185">Reference proteome</keyword>
<feature type="transmembrane region" description="Helical" evidence="1">
    <location>
        <begin position="220"/>
        <end position="251"/>
    </location>
</feature>
<proteinExistence type="predicted"/>
<dbReference type="Proteomes" id="UP000438182">
    <property type="component" value="Unassembled WGS sequence"/>
</dbReference>
<dbReference type="AlphaFoldDB" id="A0A6I4NYE9"/>
<reference evidence="2 3" key="1">
    <citation type="submission" date="2019-12" db="EMBL/GenBank/DDBJ databases">
        <authorList>
            <person name="Kim Y.S."/>
        </authorList>
    </citation>
    <scope>NUCLEOTIDE SEQUENCE [LARGE SCALE GENOMIC DNA]</scope>
    <source>
        <strain evidence="2 3">MMS17-SY077</strain>
    </source>
</reference>
<protein>
    <submittedName>
        <fullName evidence="2">Uncharacterized protein</fullName>
    </submittedName>
</protein>
<gene>
    <name evidence="2" type="ORF">GB864_06525</name>
</gene>
<organism evidence="2 3">
    <name type="scientific">Agromyces seonyuensis</name>
    <dbReference type="NCBI Taxonomy" id="2662446"/>
    <lineage>
        <taxon>Bacteria</taxon>
        <taxon>Bacillati</taxon>
        <taxon>Actinomycetota</taxon>
        <taxon>Actinomycetes</taxon>
        <taxon>Micrococcales</taxon>
        <taxon>Microbacteriaceae</taxon>
        <taxon>Agromyces</taxon>
    </lineage>
</organism>
<dbReference type="EMBL" id="WSTA01000021">
    <property type="protein sequence ID" value="MWB98202.1"/>
    <property type="molecule type" value="Genomic_DNA"/>
</dbReference>
<comment type="caution">
    <text evidence="2">The sequence shown here is derived from an EMBL/GenBank/DDBJ whole genome shotgun (WGS) entry which is preliminary data.</text>
</comment>
<sequence length="415" mass="43575">MDRSPGGHEISVVLGDAAAIRTRGRDIVDFGEQMTGAAGVLRAMADGAAAQEGLSIEQVVEVIGEIDRELALAAERYRPSGAALVVYADVLAEVQRAMRPIVASCQTAWDDYARAEQANTHAKLARFAPMSITVAADPSARELEQRTRDEDAADAQRAMDDAHADFVTAGVRFDGEYETWANAFDLAADSIQDATDGGISDGFWDDVDGFVEVLQVVLTYAGVVLAIAAFVIGGPIIAAIGAVVAIAALIATTYQWRRGDAELWEVGVAVIGVIPFGSIAKFSGGFKSGAVAMLDGFTGGLGTASGRTTLRLAVTGFDDVFQTSRVFGAGRWTSLMTSFRGSSGLDDIAARLMGMGFADEAADAATNGWGAAGLVLGHYGWVVNSPVQLGKTVYDFIADQSADRQVETWEGQLAS</sequence>
<evidence type="ECO:0000313" key="2">
    <source>
        <dbReference type="EMBL" id="MWB98202.1"/>
    </source>
</evidence>
<keyword evidence="1" id="KW-0812">Transmembrane</keyword>
<dbReference type="RefSeq" id="WP_160423544.1">
    <property type="nucleotide sequence ID" value="NZ_WSTA01000021.1"/>
</dbReference>
<evidence type="ECO:0000313" key="3">
    <source>
        <dbReference type="Proteomes" id="UP000438182"/>
    </source>
</evidence>
<keyword evidence="1" id="KW-0472">Membrane</keyword>
<keyword evidence="1" id="KW-1133">Transmembrane helix</keyword>
<feature type="transmembrane region" description="Helical" evidence="1">
    <location>
        <begin position="263"/>
        <end position="280"/>
    </location>
</feature>
<accession>A0A6I4NYE9</accession>
<evidence type="ECO:0000256" key="1">
    <source>
        <dbReference type="SAM" id="Phobius"/>
    </source>
</evidence>